<organism evidence="1 2">
    <name type="scientific">Nicotiana tabacum</name>
    <name type="common">Common tobacco</name>
    <dbReference type="NCBI Taxonomy" id="4097"/>
    <lineage>
        <taxon>Eukaryota</taxon>
        <taxon>Viridiplantae</taxon>
        <taxon>Streptophyta</taxon>
        <taxon>Embryophyta</taxon>
        <taxon>Tracheophyta</taxon>
        <taxon>Spermatophyta</taxon>
        <taxon>Magnoliopsida</taxon>
        <taxon>eudicotyledons</taxon>
        <taxon>Gunneridae</taxon>
        <taxon>Pentapetalae</taxon>
        <taxon>asterids</taxon>
        <taxon>lamiids</taxon>
        <taxon>Solanales</taxon>
        <taxon>Solanaceae</taxon>
        <taxon>Nicotianoideae</taxon>
        <taxon>Nicotianeae</taxon>
        <taxon>Nicotiana</taxon>
    </lineage>
</organism>
<gene>
    <name evidence="2" type="primary">LOC142167076</name>
</gene>
<dbReference type="RefSeq" id="XP_075083334.1">
    <property type="nucleotide sequence ID" value="XM_075227233.1"/>
</dbReference>
<evidence type="ECO:0000313" key="1">
    <source>
        <dbReference type="Proteomes" id="UP000790787"/>
    </source>
</evidence>
<sequence>MGSTATSTSVYAQDPCGPLFLHSSDVPGTSLVHVPFSGTGFGGWRRSMIVDLSSKNKIDFIDGTCPKPSDNAPELKQWNRYNNMVISWLTSSLSLEIAESVQYSETVESFMCENHVNTCTCAAKPGLQQDVEENRLYQFLMGLNETYVNVRSNVLMMQPPTSLDYAYASFNASMFTKTLPPQKPYNQRANFEQRVNGDPVKASLFCKYCKKLGYLIEKYNKLHGYPSNLKLTKGRRIAANASVEADLSEYNPSGGAQPNTIAPHIFGPPSNFEHASIIPDLTHQSNLMASANFAGTSLAADLLSSTSSNSCMLSYSVNLTWIIDSGATDHMTSNKEFLFNITSLPVPYLVSLQNGYKVKGPSLKKLLILGKLDTGLYKLVWKKSSSHPQFYTDSYFQNNVNSNSSPKVSVSNCDYVPSLPHLCDAPGSLSPPYVSVSNFPIPYRDKFKPRAIHCVFLGYPFAKKGYKLYNLATKQCFISRDVVFHESYFPISFSKDFSCSPPTTFPESPFHSHIIYDDFSIPLPTSSVISQSLSPSNSSVQHFPSSIPLVSVPSSSLPSHLSNLRRSTMEHNPPAYLQGYLCTLPSSSSCSNSVLQHAEFEPSTYSQATPIPAWQDFMRKEFETLVANRTWDIVESPKEKKPIGCKYKARLVIRGDIQVEGVDFTETFSPLIKMSTVKCLIAVAVKRQWPLFQLDVNNGFLHGDLDEEVYMKLPSGLSVYAASSSSSAPLVCELQKSLYGLRQASRQWYTKLSHALCSRGYSHSINDYSPFGSSCEVIR</sequence>
<reference evidence="1" key="1">
    <citation type="journal article" date="2014" name="Nat. Commun.">
        <title>The tobacco genome sequence and its comparison with those of tomato and potato.</title>
        <authorList>
            <person name="Sierro N."/>
            <person name="Battey J.N."/>
            <person name="Ouadi S."/>
            <person name="Bakaher N."/>
            <person name="Bovet L."/>
            <person name="Willig A."/>
            <person name="Goepfert S."/>
            <person name="Peitsch M.C."/>
            <person name="Ivanov N.V."/>
        </authorList>
    </citation>
    <scope>NUCLEOTIDE SEQUENCE [LARGE SCALE GENOMIC DNA]</scope>
</reference>
<proteinExistence type="predicted"/>
<protein>
    <submittedName>
        <fullName evidence="2">Uncharacterized protein LOC142167076</fullName>
    </submittedName>
</protein>
<accession>A0AC58SEE4</accession>
<keyword evidence="1" id="KW-1185">Reference proteome</keyword>
<name>A0AC58SEE4_TOBAC</name>
<evidence type="ECO:0000313" key="2">
    <source>
        <dbReference type="RefSeq" id="XP_075083334.1"/>
    </source>
</evidence>
<dbReference type="Proteomes" id="UP000790787">
    <property type="component" value="Chromosome 12"/>
</dbReference>
<reference evidence="2" key="2">
    <citation type="submission" date="2025-08" db="UniProtKB">
        <authorList>
            <consortium name="RefSeq"/>
        </authorList>
    </citation>
    <scope>IDENTIFICATION</scope>
    <source>
        <tissue evidence="2">Leaf</tissue>
    </source>
</reference>